<dbReference type="PANTHER" id="PTHR46623:SF6">
    <property type="entry name" value="ALPHA_BETA-HYDROLASES SUPERFAMILY PROTEIN"/>
    <property type="match status" value="1"/>
</dbReference>
<organism evidence="2 3">
    <name type="scientific">Comamonas faecalis</name>
    <dbReference type="NCBI Taxonomy" id="1387849"/>
    <lineage>
        <taxon>Bacteria</taxon>
        <taxon>Pseudomonadati</taxon>
        <taxon>Pseudomonadota</taxon>
        <taxon>Betaproteobacteria</taxon>
        <taxon>Burkholderiales</taxon>
        <taxon>Comamonadaceae</taxon>
        <taxon>Comamonas</taxon>
    </lineage>
</organism>
<feature type="domain" description="Dienelactone hydrolase" evidence="1">
    <location>
        <begin position="25"/>
        <end position="230"/>
    </location>
</feature>
<keyword evidence="2" id="KW-0378">Hydrolase</keyword>
<dbReference type="EMBL" id="BAABBP010000022">
    <property type="protein sequence ID" value="GAA3999112.1"/>
    <property type="molecule type" value="Genomic_DNA"/>
</dbReference>
<accession>A0ABP7RL85</accession>
<dbReference type="Gene3D" id="3.40.50.1820">
    <property type="entry name" value="alpha/beta hydrolase"/>
    <property type="match status" value="1"/>
</dbReference>
<dbReference type="PANTHER" id="PTHR46623">
    <property type="entry name" value="CARBOXYMETHYLENEBUTENOLIDASE-RELATED"/>
    <property type="match status" value="1"/>
</dbReference>
<protein>
    <submittedName>
        <fullName evidence="2">Dienelactone hydrolase family protein</fullName>
    </submittedName>
</protein>
<dbReference type="InterPro" id="IPR029058">
    <property type="entry name" value="AB_hydrolase_fold"/>
</dbReference>
<dbReference type="GO" id="GO:0016787">
    <property type="term" value="F:hydrolase activity"/>
    <property type="evidence" value="ECO:0007669"/>
    <property type="project" value="UniProtKB-KW"/>
</dbReference>
<keyword evidence="3" id="KW-1185">Reference proteome</keyword>
<proteinExistence type="predicted"/>
<sequence length="233" mass="24223">MNAWITLTSADGTPVRAWQAQPAAGAPQRRAAVVVLPEIFGVNSHIRAVAEQYAAEGYLALAIDTFARVEPGVELGYGAADMQRGIALKAAAEALPTPGVQADIEAAVRHAGAASGGKVGVVGFCWGGLLAWRAACAVDGLSAAVCYYGGGMTNQTESARSARVPVLAHFGERDHFIPAAGVQAFAQAHPDAQVHLYAADHGFNCDQRASYDAPATQAARERTLAFFARHLGA</sequence>
<dbReference type="RefSeq" id="WP_344869710.1">
    <property type="nucleotide sequence ID" value="NZ_BAABBP010000022.1"/>
</dbReference>
<dbReference type="Pfam" id="PF01738">
    <property type="entry name" value="DLH"/>
    <property type="match status" value="1"/>
</dbReference>
<gene>
    <name evidence="2" type="ORF">GCM10022279_23520</name>
</gene>
<dbReference type="SUPFAM" id="SSF53474">
    <property type="entry name" value="alpha/beta-Hydrolases"/>
    <property type="match status" value="1"/>
</dbReference>
<dbReference type="InterPro" id="IPR051049">
    <property type="entry name" value="Dienelactone_hydrolase-like"/>
</dbReference>
<reference evidence="3" key="1">
    <citation type="journal article" date="2019" name="Int. J. Syst. Evol. Microbiol.">
        <title>The Global Catalogue of Microorganisms (GCM) 10K type strain sequencing project: providing services to taxonomists for standard genome sequencing and annotation.</title>
        <authorList>
            <consortium name="The Broad Institute Genomics Platform"/>
            <consortium name="The Broad Institute Genome Sequencing Center for Infectious Disease"/>
            <person name="Wu L."/>
            <person name="Ma J."/>
        </authorList>
    </citation>
    <scope>NUCLEOTIDE SEQUENCE [LARGE SCALE GENOMIC DNA]</scope>
    <source>
        <strain evidence="3">JCM 17561</strain>
    </source>
</reference>
<dbReference type="Proteomes" id="UP001501627">
    <property type="component" value="Unassembled WGS sequence"/>
</dbReference>
<evidence type="ECO:0000259" key="1">
    <source>
        <dbReference type="Pfam" id="PF01738"/>
    </source>
</evidence>
<name>A0ABP7RL85_9BURK</name>
<evidence type="ECO:0000313" key="2">
    <source>
        <dbReference type="EMBL" id="GAA3999112.1"/>
    </source>
</evidence>
<evidence type="ECO:0000313" key="3">
    <source>
        <dbReference type="Proteomes" id="UP001501627"/>
    </source>
</evidence>
<comment type="caution">
    <text evidence="2">The sequence shown here is derived from an EMBL/GenBank/DDBJ whole genome shotgun (WGS) entry which is preliminary data.</text>
</comment>
<dbReference type="InterPro" id="IPR002925">
    <property type="entry name" value="Dienelactn_hydro"/>
</dbReference>